<evidence type="ECO:0000256" key="7">
    <source>
        <dbReference type="ARBA" id="ARBA00023157"/>
    </source>
</evidence>
<dbReference type="InterPro" id="IPR036249">
    <property type="entry name" value="Thioredoxin-like_sf"/>
</dbReference>
<dbReference type="PANTHER" id="PTHR46107">
    <property type="entry name" value="DUMPY: SHORTER THAN WILD-TYPE"/>
    <property type="match status" value="1"/>
</dbReference>
<evidence type="ECO:0000256" key="1">
    <source>
        <dbReference type="ARBA" id="ARBA00004389"/>
    </source>
</evidence>
<feature type="domain" description="Thioredoxin" evidence="11">
    <location>
        <begin position="24"/>
        <end position="122"/>
    </location>
</feature>
<evidence type="ECO:0000256" key="10">
    <source>
        <dbReference type="SAM" id="SignalP"/>
    </source>
</evidence>
<evidence type="ECO:0000256" key="5">
    <source>
        <dbReference type="ARBA" id="ARBA00022982"/>
    </source>
</evidence>
<dbReference type="PANTHER" id="PTHR46107:SF3">
    <property type="entry name" value="THIOREDOXIN DOMAIN-CONTAINING PROTEIN"/>
    <property type="match status" value="1"/>
</dbReference>
<dbReference type="GO" id="GO:0015036">
    <property type="term" value="F:disulfide oxidoreductase activity"/>
    <property type="evidence" value="ECO:0007669"/>
    <property type="project" value="TreeGrafter"/>
</dbReference>
<dbReference type="InterPro" id="IPR013766">
    <property type="entry name" value="Thioredoxin_domain"/>
</dbReference>
<dbReference type="GO" id="GO:0005789">
    <property type="term" value="C:endoplasmic reticulum membrane"/>
    <property type="evidence" value="ECO:0007669"/>
    <property type="project" value="UniProtKB-SubCell"/>
</dbReference>
<reference evidence="12" key="1">
    <citation type="submission" date="2018-11" db="EMBL/GenBank/DDBJ databases">
        <title>Henneguya salminicola genome and transcriptome.</title>
        <authorList>
            <person name="Yahalomi D."/>
            <person name="Atkinson S.D."/>
            <person name="Neuhof M."/>
            <person name="Chang E.S."/>
            <person name="Philippe H."/>
            <person name="Cartwright P."/>
            <person name="Bartholomew J.L."/>
            <person name="Huchon D."/>
        </authorList>
    </citation>
    <scope>NUCLEOTIDE SEQUENCE</scope>
    <source>
        <strain evidence="12">Hz1</strain>
        <tissue evidence="12">Whole</tissue>
    </source>
</reference>
<keyword evidence="8" id="KW-0676">Redox-active center</keyword>
<evidence type="ECO:0000256" key="8">
    <source>
        <dbReference type="ARBA" id="ARBA00023284"/>
    </source>
</evidence>
<comment type="subcellular location">
    <subcellularLocation>
        <location evidence="1">Endoplasmic reticulum membrane</location>
        <topology evidence="1">Single-pass membrane protein</topology>
    </subcellularLocation>
</comment>
<dbReference type="InterPro" id="IPR052454">
    <property type="entry name" value="TMX_domain-containing"/>
</dbReference>
<evidence type="ECO:0000256" key="3">
    <source>
        <dbReference type="ARBA" id="ARBA00022729"/>
    </source>
</evidence>
<keyword evidence="7" id="KW-1015">Disulfide bond</keyword>
<keyword evidence="9" id="KW-0472">Membrane</keyword>
<evidence type="ECO:0000256" key="6">
    <source>
        <dbReference type="ARBA" id="ARBA00022989"/>
    </source>
</evidence>
<keyword evidence="5" id="KW-0249">Electron transport</keyword>
<organism evidence="12">
    <name type="scientific">Henneguya salminicola</name>
    <name type="common">Myxosporean</name>
    <dbReference type="NCBI Taxonomy" id="69463"/>
    <lineage>
        <taxon>Eukaryota</taxon>
        <taxon>Metazoa</taxon>
        <taxon>Cnidaria</taxon>
        <taxon>Myxozoa</taxon>
        <taxon>Myxosporea</taxon>
        <taxon>Bivalvulida</taxon>
        <taxon>Platysporina</taxon>
        <taxon>Myxobolidae</taxon>
        <taxon>Henneguya</taxon>
    </lineage>
</organism>
<dbReference type="EMBL" id="GHBP01003576">
    <property type="protein sequence ID" value="NDJ93426.1"/>
    <property type="molecule type" value="Transcribed_RNA"/>
</dbReference>
<sequence>MPMYFKIVLITILCAEIYTAKQKTINLNKKNWKQVTKGDWMIKFFSNKCPACVNFQNEWVKVQETAEELNMTVNFGEIDVDTEVELAMRFFVYSLPTLVYSSNGKFYTYVSKRIHNSILSFLTLKKMSETIEIPWYRSPNSFGVHVIAKFSSLVFKFHEYYAKLVESGKYPGWLVIFVALLLSIAIATMFSLVLAHMINFMLFSGKKEPTVKKPKIVLSEAQTAEELDKSHFKQS</sequence>
<proteinExistence type="predicted"/>
<protein>
    <submittedName>
        <fullName evidence="12">Thioredoxin-related transmembrane protein 1 (Trinotate prediction)</fullName>
    </submittedName>
</protein>
<dbReference type="Pfam" id="PF00085">
    <property type="entry name" value="Thioredoxin"/>
    <property type="match status" value="1"/>
</dbReference>
<name>A0A6G3MHL7_HENSL</name>
<evidence type="ECO:0000256" key="4">
    <source>
        <dbReference type="ARBA" id="ARBA00022824"/>
    </source>
</evidence>
<evidence type="ECO:0000256" key="2">
    <source>
        <dbReference type="ARBA" id="ARBA00022448"/>
    </source>
</evidence>
<feature type="transmembrane region" description="Helical" evidence="9">
    <location>
        <begin position="173"/>
        <end position="203"/>
    </location>
</feature>
<keyword evidence="3 10" id="KW-0732">Signal</keyword>
<feature type="chain" id="PRO_5026047937" evidence="10">
    <location>
        <begin position="23"/>
        <end position="235"/>
    </location>
</feature>
<evidence type="ECO:0000259" key="11">
    <source>
        <dbReference type="Pfam" id="PF00085"/>
    </source>
</evidence>
<dbReference type="SUPFAM" id="SSF52833">
    <property type="entry name" value="Thioredoxin-like"/>
    <property type="match status" value="1"/>
</dbReference>
<evidence type="ECO:0000313" key="12">
    <source>
        <dbReference type="EMBL" id="NDJ93426.1"/>
    </source>
</evidence>
<keyword evidence="2" id="KW-0813">Transport</keyword>
<keyword evidence="6 9" id="KW-1133">Transmembrane helix</keyword>
<dbReference type="AlphaFoldDB" id="A0A6G3MHL7"/>
<evidence type="ECO:0000256" key="9">
    <source>
        <dbReference type="SAM" id="Phobius"/>
    </source>
</evidence>
<accession>A0A6G3MHL7</accession>
<keyword evidence="4" id="KW-0256">Endoplasmic reticulum</keyword>
<dbReference type="Gene3D" id="3.40.30.10">
    <property type="entry name" value="Glutaredoxin"/>
    <property type="match status" value="1"/>
</dbReference>
<dbReference type="OrthoDB" id="7869097at2759"/>
<keyword evidence="9 12" id="KW-0812">Transmembrane</keyword>
<feature type="signal peptide" evidence="10">
    <location>
        <begin position="1"/>
        <end position="22"/>
    </location>
</feature>